<gene>
    <name evidence="6" type="ORF">CLA01_34200</name>
</gene>
<dbReference type="InterPro" id="IPR011006">
    <property type="entry name" value="CheY-like_superfamily"/>
</dbReference>
<dbReference type="PANTHER" id="PTHR43214:SF43">
    <property type="entry name" value="TWO-COMPONENT RESPONSE REGULATOR"/>
    <property type="match status" value="1"/>
</dbReference>
<dbReference type="GO" id="GO:0003677">
    <property type="term" value="F:DNA binding"/>
    <property type="evidence" value="ECO:0007669"/>
    <property type="project" value="UniProtKB-KW"/>
</dbReference>
<dbReference type="EMBL" id="BJYI01000014">
    <property type="protein sequence ID" value="GEN73348.1"/>
    <property type="molecule type" value="Genomic_DNA"/>
</dbReference>
<dbReference type="CDD" id="cd06170">
    <property type="entry name" value="LuxR_C_like"/>
    <property type="match status" value="1"/>
</dbReference>
<dbReference type="PANTHER" id="PTHR43214">
    <property type="entry name" value="TWO-COMPONENT RESPONSE REGULATOR"/>
    <property type="match status" value="1"/>
</dbReference>
<dbReference type="PRINTS" id="PR00038">
    <property type="entry name" value="HTHLUXR"/>
</dbReference>
<dbReference type="Proteomes" id="UP000321150">
    <property type="component" value="Unassembled WGS sequence"/>
</dbReference>
<dbReference type="RefSeq" id="WP_111955394.1">
    <property type="nucleotide sequence ID" value="NZ_BJYI01000014.1"/>
</dbReference>
<name>A0A511YDR1_9FLAO</name>
<feature type="domain" description="HTH luxR-type" evidence="4">
    <location>
        <begin position="145"/>
        <end position="210"/>
    </location>
</feature>
<dbReference type="PROSITE" id="PS50043">
    <property type="entry name" value="HTH_LUXR_2"/>
    <property type="match status" value="1"/>
</dbReference>
<feature type="domain" description="Response regulatory" evidence="5">
    <location>
        <begin position="2"/>
        <end position="124"/>
    </location>
</feature>
<dbReference type="OrthoDB" id="9797341at2"/>
<feature type="modified residue" description="4-aspartylphosphate" evidence="3">
    <location>
        <position position="54"/>
    </location>
</feature>
<proteinExistence type="predicted"/>
<dbReference type="InterPro" id="IPR001789">
    <property type="entry name" value="Sig_transdc_resp-reg_receiver"/>
</dbReference>
<evidence type="ECO:0000259" key="4">
    <source>
        <dbReference type="PROSITE" id="PS50043"/>
    </source>
</evidence>
<dbReference type="InterPro" id="IPR039420">
    <property type="entry name" value="WalR-like"/>
</dbReference>
<dbReference type="CDD" id="cd17535">
    <property type="entry name" value="REC_NarL-like"/>
    <property type="match status" value="1"/>
</dbReference>
<dbReference type="AlphaFoldDB" id="A0A511YDR1"/>
<dbReference type="InterPro" id="IPR058245">
    <property type="entry name" value="NreC/VraR/RcsB-like_REC"/>
</dbReference>
<comment type="caution">
    <text evidence="6">The sequence shown here is derived from an EMBL/GenBank/DDBJ whole genome shotgun (WGS) entry which is preliminary data.</text>
</comment>
<dbReference type="InterPro" id="IPR016032">
    <property type="entry name" value="Sig_transdc_resp-reg_C-effctor"/>
</dbReference>
<dbReference type="GO" id="GO:0006355">
    <property type="term" value="P:regulation of DNA-templated transcription"/>
    <property type="evidence" value="ECO:0007669"/>
    <property type="project" value="InterPro"/>
</dbReference>
<dbReference type="Pfam" id="PF00072">
    <property type="entry name" value="Response_reg"/>
    <property type="match status" value="1"/>
</dbReference>
<organism evidence="6 7">
    <name type="scientific">Chryseobacterium lathyri</name>
    <dbReference type="NCBI Taxonomy" id="395933"/>
    <lineage>
        <taxon>Bacteria</taxon>
        <taxon>Pseudomonadati</taxon>
        <taxon>Bacteroidota</taxon>
        <taxon>Flavobacteriia</taxon>
        <taxon>Flavobacteriales</taxon>
        <taxon>Weeksellaceae</taxon>
        <taxon>Chryseobacterium group</taxon>
        <taxon>Chryseobacterium</taxon>
    </lineage>
</organism>
<dbReference type="SMART" id="SM00448">
    <property type="entry name" value="REC"/>
    <property type="match status" value="1"/>
</dbReference>
<dbReference type="Pfam" id="PF00196">
    <property type="entry name" value="GerE"/>
    <property type="match status" value="1"/>
</dbReference>
<keyword evidence="1 3" id="KW-0597">Phosphoprotein</keyword>
<dbReference type="Gene3D" id="3.40.50.2300">
    <property type="match status" value="1"/>
</dbReference>
<dbReference type="SMART" id="SM00421">
    <property type="entry name" value="HTH_LUXR"/>
    <property type="match status" value="1"/>
</dbReference>
<evidence type="ECO:0000256" key="3">
    <source>
        <dbReference type="PROSITE-ProRule" id="PRU00169"/>
    </source>
</evidence>
<dbReference type="GO" id="GO:0000160">
    <property type="term" value="P:phosphorelay signal transduction system"/>
    <property type="evidence" value="ECO:0007669"/>
    <property type="project" value="InterPro"/>
</dbReference>
<evidence type="ECO:0000313" key="7">
    <source>
        <dbReference type="Proteomes" id="UP000321150"/>
    </source>
</evidence>
<accession>A0A511YDR1</accession>
<reference evidence="6 7" key="1">
    <citation type="submission" date="2019-07" db="EMBL/GenBank/DDBJ databases">
        <title>Whole genome shotgun sequence of Chryseobacterium lathyri NBRC 105250.</title>
        <authorList>
            <person name="Hosoyama A."/>
            <person name="Uohara A."/>
            <person name="Ohji S."/>
            <person name="Ichikawa N."/>
        </authorList>
    </citation>
    <scope>NUCLEOTIDE SEQUENCE [LARGE SCALE GENOMIC DNA]</scope>
    <source>
        <strain evidence="6 7">NBRC 105250</strain>
    </source>
</reference>
<dbReference type="InterPro" id="IPR000792">
    <property type="entry name" value="Tscrpt_reg_LuxR_C"/>
</dbReference>
<protein>
    <submittedName>
        <fullName evidence="6">DNA-binding response regulator</fullName>
    </submittedName>
</protein>
<keyword evidence="2 6" id="KW-0238">DNA-binding</keyword>
<evidence type="ECO:0000313" key="6">
    <source>
        <dbReference type="EMBL" id="GEN73348.1"/>
    </source>
</evidence>
<dbReference type="PROSITE" id="PS50110">
    <property type="entry name" value="RESPONSE_REGULATORY"/>
    <property type="match status" value="1"/>
</dbReference>
<dbReference type="SUPFAM" id="SSF52172">
    <property type="entry name" value="CheY-like"/>
    <property type="match status" value="1"/>
</dbReference>
<sequence length="214" mass="24650">MFAVIIDDHKMIAEAIRNSLLSQNIASEIRIYNKATSFFNEKNNSKLPDLIITDLLMPELSGVELLKSYQEYFLLKKHSDYKLIVLSSISDPMTVKMAIRYGANAYMSKESSIEELIDAISDCLDGKKYIGKTLRGNILNSFFNDEQIIYHLSPREKDVLKLICSGKTIKEVANEMHLSYHTVKSYHKNIMKKFKVNRTFDLIVFAMKNGFYQP</sequence>
<dbReference type="SUPFAM" id="SSF46894">
    <property type="entry name" value="C-terminal effector domain of the bipartite response regulators"/>
    <property type="match status" value="1"/>
</dbReference>
<evidence type="ECO:0000256" key="1">
    <source>
        <dbReference type="ARBA" id="ARBA00022553"/>
    </source>
</evidence>
<evidence type="ECO:0000256" key="2">
    <source>
        <dbReference type="ARBA" id="ARBA00023125"/>
    </source>
</evidence>
<evidence type="ECO:0000259" key="5">
    <source>
        <dbReference type="PROSITE" id="PS50110"/>
    </source>
</evidence>